<evidence type="ECO:0000313" key="1">
    <source>
        <dbReference type="EMBL" id="VAW99417.1"/>
    </source>
</evidence>
<reference evidence="1" key="1">
    <citation type="submission" date="2018-06" db="EMBL/GenBank/DDBJ databases">
        <authorList>
            <person name="Zhirakovskaya E."/>
        </authorList>
    </citation>
    <scope>NUCLEOTIDE SEQUENCE</scope>
</reference>
<organism evidence="1">
    <name type="scientific">hydrothermal vent metagenome</name>
    <dbReference type="NCBI Taxonomy" id="652676"/>
    <lineage>
        <taxon>unclassified sequences</taxon>
        <taxon>metagenomes</taxon>
        <taxon>ecological metagenomes</taxon>
    </lineage>
</organism>
<dbReference type="AlphaFoldDB" id="A0A3B1AJ20"/>
<protein>
    <submittedName>
        <fullName evidence="1">Uncharacterized protein</fullName>
    </submittedName>
</protein>
<name>A0A3B1AJ20_9ZZZZ</name>
<proteinExistence type="predicted"/>
<sequence>MVFDIFGFGKNTKIDTVPDETLIEVAQAIVQALDLQITGARSMAASLPDSEERIQVLMKDAYFYGYVIGACMKTSVVKFTPIVEKENLGENYRRLLQSVIANLFYQNSEPDWDAVQMWEAQSAAYGMVKNPNYERGMEVGAVFAEEIISRQDFSQTTLLGNELFRADLLQSDGQ</sequence>
<gene>
    <name evidence="1" type="ORF">MNBD_GAMMA20-2085</name>
</gene>
<dbReference type="EMBL" id="UOFU01000170">
    <property type="protein sequence ID" value="VAW99417.1"/>
    <property type="molecule type" value="Genomic_DNA"/>
</dbReference>
<accession>A0A3B1AJ20</accession>